<dbReference type="Proteomes" id="UP001190926">
    <property type="component" value="Unassembled WGS sequence"/>
</dbReference>
<evidence type="ECO:0000256" key="6">
    <source>
        <dbReference type="ARBA" id="ARBA00044504"/>
    </source>
</evidence>
<gene>
    <name evidence="8" type="ORF">C2S53_005053</name>
</gene>
<feature type="transmembrane region" description="Helical" evidence="7">
    <location>
        <begin position="390"/>
        <end position="413"/>
    </location>
</feature>
<evidence type="ECO:0000313" key="8">
    <source>
        <dbReference type="EMBL" id="KAH6829853.1"/>
    </source>
</evidence>
<dbReference type="Pfam" id="PF00854">
    <property type="entry name" value="PTR2"/>
    <property type="match status" value="1"/>
</dbReference>
<feature type="transmembrane region" description="Helical" evidence="7">
    <location>
        <begin position="313"/>
        <end position="333"/>
    </location>
</feature>
<comment type="similarity">
    <text evidence="6">Belongs to the major facilitator superfamily. Phosphate:H(+) symporter (TC 2.A.1.9) family.</text>
</comment>
<evidence type="ECO:0000256" key="4">
    <source>
        <dbReference type="ARBA" id="ARBA00022989"/>
    </source>
</evidence>
<reference evidence="8 9" key="1">
    <citation type="journal article" date="2021" name="Nat. Commun.">
        <title>Incipient diploidization of the medicinal plant Perilla within 10,000 years.</title>
        <authorList>
            <person name="Zhang Y."/>
            <person name="Shen Q."/>
            <person name="Leng L."/>
            <person name="Zhang D."/>
            <person name="Chen S."/>
            <person name="Shi Y."/>
            <person name="Ning Z."/>
            <person name="Chen S."/>
        </authorList>
    </citation>
    <scope>NUCLEOTIDE SEQUENCE [LARGE SCALE GENOMIC DNA]</scope>
    <source>
        <strain evidence="9">cv. PC099</strain>
    </source>
</reference>
<dbReference type="InterPro" id="IPR000109">
    <property type="entry name" value="POT_fam"/>
</dbReference>
<evidence type="ECO:0000256" key="7">
    <source>
        <dbReference type="SAM" id="Phobius"/>
    </source>
</evidence>
<dbReference type="PANTHER" id="PTHR11654">
    <property type="entry name" value="OLIGOPEPTIDE TRANSPORTER-RELATED"/>
    <property type="match status" value="1"/>
</dbReference>
<sequence>MHPTGCLYINGLDKTGLWILYLAATRPRSIEIQLLYVAVIIIGFGRAGRIISLKEFLADQLRKDGSCEDEKQVESRRKALWRFAYVVGIFASLVIYSKSSWIQLCKISGIAMGASFILLLAGFAFWEINKPVNSSSLNNLLRVFYAAIVKRHLSNFSSDSISLRWLDKAAIVEPSLSLEEQVRRLRLCTVEQVEEAKSLVNTIPLCTTFLVYGLLQATGNTFFFEQANYTDNHLGHISNVPVIIFVIIKTFTGFTVSWLCDLLFQKFWGENTPRLVQLVRVGTGMLFSPLCCLVACVVEVYRVHKYMDYNISISFLFLVPQFFLLGLMEGLVFDGLEEIYSSLVPASLNKYGPSFAEFALGIGHFLGLISVLIFHNLFKDDLDISRLGVYYRNLGFVCLGNLFLYFCIVPYYLKQPPSAAPVVDDQFQSLEESYATN</sequence>
<dbReference type="InterPro" id="IPR036259">
    <property type="entry name" value="MFS_trans_sf"/>
</dbReference>
<dbReference type="EMBL" id="SDAM02000103">
    <property type="protein sequence ID" value="KAH6829853.1"/>
    <property type="molecule type" value="Genomic_DNA"/>
</dbReference>
<protein>
    <submittedName>
        <fullName evidence="8">Uncharacterized protein</fullName>
    </submittedName>
</protein>
<evidence type="ECO:0000256" key="5">
    <source>
        <dbReference type="ARBA" id="ARBA00023136"/>
    </source>
</evidence>
<proteinExistence type="inferred from homology"/>
<evidence type="ECO:0000256" key="2">
    <source>
        <dbReference type="ARBA" id="ARBA00005982"/>
    </source>
</evidence>
<accession>A0AAD4P7L0</accession>
<dbReference type="GO" id="GO:0022857">
    <property type="term" value="F:transmembrane transporter activity"/>
    <property type="evidence" value="ECO:0007669"/>
    <property type="project" value="InterPro"/>
</dbReference>
<comment type="caution">
    <text evidence="8">The sequence shown here is derived from an EMBL/GenBank/DDBJ whole genome shotgun (WGS) entry which is preliminary data.</text>
</comment>
<evidence type="ECO:0000313" key="9">
    <source>
        <dbReference type="Proteomes" id="UP001190926"/>
    </source>
</evidence>
<keyword evidence="5 7" id="KW-0472">Membrane</keyword>
<comment type="subcellular location">
    <subcellularLocation>
        <location evidence="1">Membrane</location>
        <topology evidence="1">Multi-pass membrane protein</topology>
    </subcellularLocation>
</comment>
<feature type="transmembrane region" description="Helical" evidence="7">
    <location>
        <begin position="109"/>
        <end position="128"/>
    </location>
</feature>
<dbReference type="GO" id="GO:0016020">
    <property type="term" value="C:membrane"/>
    <property type="evidence" value="ECO:0007669"/>
    <property type="project" value="UniProtKB-SubCell"/>
</dbReference>
<feature type="transmembrane region" description="Helical" evidence="7">
    <location>
        <begin position="34"/>
        <end position="53"/>
    </location>
</feature>
<organism evidence="8 9">
    <name type="scientific">Perilla frutescens var. hirtella</name>
    <name type="common">Perilla citriodora</name>
    <name type="synonym">Perilla setoyensis</name>
    <dbReference type="NCBI Taxonomy" id="608512"/>
    <lineage>
        <taxon>Eukaryota</taxon>
        <taxon>Viridiplantae</taxon>
        <taxon>Streptophyta</taxon>
        <taxon>Embryophyta</taxon>
        <taxon>Tracheophyta</taxon>
        <taxon>Spermatophyta</taxon>
        <taxon>Magnoliopsida</taxon>
        <taxon>eudicotyledons</taxon>
        <taxon>Gunneridae</taxon>
        <taxon>Pentapetalae</taxon>
        <taxon>asterids</taxon>
        <taxon>lamiids</taxon>
        <taxon>Lamiales</taxon>
        <taxon>Lamiaceae</taxon>
        <taxon>Nepetoideae</taxon>
        <taxon>Elsholtzieae</taxon>
        <taxon>Perilla</taxon>
    </lineage>
</organism>
<keyword evidence="4 7" id="KW-1133">Transmembrane helix</keyword>
<keyword evidence="9" id="KW-1185">Reference proteome</keyword>
<dbReference type="AlphaFoldDB" id="A0AAD4P7L0"/>
<dbReference type="SUPFAM" id="SSF103473">
    <property type="entry name" value="MFS general substrate transporter"/>
    <property type="match status" value="1"/>
</dbReference>
<feature type="transmembrane region" description="Helical" evidence="7">
    <location>
        <begin position="242"/>
        <end position="264"/>
    </location>
</feature>
<feature type="transmembrane region" description="Helical" evidence="7">
    <location>
        <begin position="79"/>
        <end position="97"/>
    </location>
</feature>
<evidence type="ECO:0000256" key="3">
    <source>
        <dbReference type="ARBA" id="ARBA00022692"/>
    </source>
</evidence>
<evidence type="ECO:0000256" key="1">
    <source>
        <dbReference type="ARBA" id="ARBA00004141"/>
    </source>
</evidence>
<keyword evidence="3 7" id="KW-0812">Transmembrane</keyword>
<feature type="transmembrane region" description="Helical" evidence="7">
    <location>
        <begin position="358"/>
        <end position="378"/>
    </location>
</feature>
<name>A0AAD4P7L0_PERFH</name>
<feature type="transmembrane region" description="Helical" evidence="7">
    <location>
        <begin position="284"/>
        <end position="301"/>
    </location>
</feature>
<comment type="similarity">
    <text evidence="2">Belongs to the major facilitator superfamily. Proton-dependent oligopeptide transporter (POT/PTR) (TC 2.A.17) family.</text>
</comment>
<dbReference type="Gene3D" id="1.20.1250.20">
    <property type="entry name" value="MFS general substrate transporter like domains"/>
    <property type="match status" value="1"/>
</dbReference>